<evidence type="ECO:0000256" key="1">
    <source>
        <dbReference type="SAM" id="MobiDB-lite"/>
    </source>
</evidence>
<dbReference type="Proteomes" id="UP000823388">
    <property type="component" value="Chromosome 3K"/>
</dbReference>
<accession>A0A8T0V0Z9</accession>
<reference evidence="2" key="1">
    <citation type="submission" date="2020-05" db="EMBL/GenBank/DDBJ databases">
        <title>WGS assembly of Panicum virgatum.</title>
        <authorList>
            <person name="Lovell J.T."/>
            <person name="Jenkins J."/>
            <person name="Shu S."/>
            <person name="Juenger T.E."/>
            <person name="Schmutz J."/>
        </authorList>
    </citation>
    <scope>NUCLEOTIDE SEQUENCE</scope>
    <source>
        <strain evidence="2">AP13</strain>
    </source>
</reference>
<sequence>MSLRPICTGGPSGWSGWAVAYPKIWPTNGSPLPAGLSKCQTRHLLRWREASCLATTRPTRRAPEPQPLPAAWRAARPQPRPPPAGHRSWLDLDAAPPVRRSAAAAARGAAQLPPPVRRCAAAAQQPPPAAMQPASGLPTSQRPKPQTEGVHKAADPWQTKKQSSPPKKRNRAKELEPVQIMNKTMFLLFYSTSGTIHFI</sequence>
<keyword evidence="3" id="KW-1185">Reference proteome</keyword>
<evidence type="ECO:0000313" key="3">
    <source>
        <dbReference type="Proteomes" id="UP000823388"/>
    </source>
</evidence>
<proteinExistence type="predicted"/>
<evidence type="ECO:0000313" key="2">
    <source>
        <dbReference type="EMBL" id="KAG2627146.1"/>
    </source>
</evidence>
<organism evidence="2 3">
    <name type="scientific">Panicum virgatum</name>
    <name type="common">Blackwell switchgrass</name>
    <dbReference type="NCBI Taxonomy" id="38727"/>
    <lineage>
        <taxon>Eukaryota</taxon>
        <taxon>Viridiplantae</taxon>
        <taxon>Streptophyta</taxon>
        <taxon>Embryophyta</taxon>
        <taxon>Tracheophyta</taxon>
        <taxon>Spermatophyta</taxon>
        <taxon>Magnoliopsida</taxon>
        <taxon>Liliopsida</taxon>
        <taxon>Poales</taxon>
        <taxon>Poaceae</taxon>
        <taxon>PACMAD clade</taxon>
        <taxon>Panicoideae</taxon>
        <taxon>Panicodae</taxon>
        <taxon>Paniceae</taxon>
        <taxon>Panicinae</taxon>
        <taxon>Panicum</taxon>
        <taxon>Panicum sect. Hiantes</taxon>
    </lineage>
</organism>
<dbReference type="EMBL" id="CM029041">
    <property type="protein sequence ID" value="KAG2627146.1"/>
    <property type="molecule type" value="Genomic_DNA"/>
</dbReference>
<comment type="caution">
    <text evidence="2">The sequence shown here is derived from an EMBL/GenBank/DDBJ whole genome shotgun (WGS) entry which is preliminary data.</text>
</comment>
<protein>
    <submittedName>
        <fullName evidence="2">Uncharacterized protein</fullName>
    </submittedName>
</protein>
<name>A0A8T0V0Z9_PANVG</name>
<dbReference type="AlphaFoldDB" id="A0A8T0V0Z9"/>
<feature type="compositionally biased region" description="Low complexity" evidence="1">
    <location>
        <begin position="94"/>
        <end position="124"/>
    </location>
</feature>
<feature type="region of interest" description="Disordered" evidence="1">
    <location>
        <begin position="55"/>
        <end position="176"/>
    </location>
</feature>
<gene>
    <name evidence="2" type="ORF">PVAP13_3KG227642</name>
</gene>